<evidence type="ECO:0000313" key="4">
    <source>
        <dbReference type="Proteomes" id="UP000255297"/>
    </source>
</evidence>
<gene>
    <name evidence="3" type="ORF">NCTC11532_01384</name>
</gene>
<dbReference type="STRING" id="1122170.GCA_000701265_01102"/>
<reference evidence="3 4" key="1">
    <citation type="submission" date="2018-06" db="EMBL/GenBank/DDBJ databases">
        <authorList>
            <consortium name="Pathogen Informatics"/>
            <person name="Doyle S."/>
        </authorList>
    </citation>
    <scope>NUCLEOTIDE SEQUENCE [LARGE SCALE GENOMIC DNA]</scope>
    <source>
        <strain evidence="3 4">NCTC11532</strain>
    </source>
</reference>
<evidence type="ECO:0000313" key="3">
    <source>
        <dbReference type="EMBL" id="STY29199.1"/>
    </source>
</evidence>
<evidence type="ECO:0000256" key="1">
    <source>
        <dbReference type="SAM" id="Phobius"/>
    </source>
</evidence>
<feature type="domain" description="Inositolphosphotransferase Aur1/Ipt1" evidence="2">
    <location>
        <begin position="103"/>
        <end position="282"/>
    </location>
</feature>
<feature type="transmembrane region" description="Helical" evidence="1">
    <location>
        <begin position="245"/>
        <end position="264"/>
    </location>
</feature>
<dbReference type="EMBL" id="UGPB01000001">
    <property type="protein sequence ID" value="STY29199.1"/>
    <property type="molecule type" value="Genomic_DNA"/>
</dbReference>
<feature type="transmembrane region" description="Helical" evidence="1">
    <location>
        <begin position="9"/>
        <end position="31"/>
    </location>
</feature>
<feature type="transmembrane region" description="Helical" evidence="1">
    <location>
        <begin position="219"/>
        <end position="238"/>
    </location>
</feature>
<dbReference type="Pfam" id="PF14378">
    <property type="entry name" value="PAP2_3"/>
    <property type="match status" value="1"/>
</dbReference>
<keyword evidence="4" id="KW-1185">Reference proteome</keyword>
<dbReference type="Proteomes" id="UP000255297">
    <property type="component" value="Unassembled WGS sequence"/>
</dbReference>
<organism evidence="3 4">
    <name type="scientific">Legionella wadsworthii</name>
    <dbReference type="NCBI Taxonomy" id="28088"/>
    <lineage>
        <taxon>Bacteria</taxon>
        <taxon>Pseudomonadati</taxon>
        <taxon>Pseudomonadota</taxon>
        <taxon>Gammaproteobacteria</taxon>
        <taxon>Legionellales</taxon>
        <taxon>Legionellaceae</taxon>
        <taxon>Legionella</taxon>
    </lineage>
</organism>
<dbReference type="InterPro" id="IPR026841">
    <property type="entry name" value="Aur1/Ipt1"/>
</dbReference>
<dbReference type="OrthoDB" id="5653236at2"/>
<dbReference type="RefSeq" id="WP_031565945.1">
    <property type="nucleotide sequence ID" value="NZ_CAAAIS010000003.1"/>
</dbReference>
<keyword evidence="1" id="KW-0472">Membrane</keyword>
<feature type="transmembrane region" description="Helical" evidence="1">
    <location>
        <begin position="129"/>
        <end position="152"/>
    </location>
</feature>
<feature type="transmembrane region" description="Helical" evidence="1">
    <location>
        <begin position="270"/>
        <end position="288"/>
    </location>
</feature>
<proteinExistence type="predicted"/>
<name>A0A378LTQ2_9GAMM</name>
<feature type="transmembrane region" description="Helical" evidence="1">
    <location>
        <begin position="43"/>
        <end position="62"/>
    </location>
</feature>
<feature type="transmembrane region" description="Helical" evidence="1">
    <location>
        <begin position="161"/>
        <end position="179"/>
    </location>
</feature>
<feature type="transmembrane region" description="Helical" evidence="1">
    <location>
        <begin position="74"/>
        <end position="93"/>
    </location>
</feature>
<dbReference type="AlphaFoldDB" id="A0A378LTQ2"/>
<sequence>MRQVSTGTILFLSSIVMALAFAIFGINYFFYKYPGNNYFPDNIPFLVSVLILLNSGLHLYFPKENQLKKIGRELIYFFSIMCIIAFATNAVQLTPFPIIDPYLVLLEEKMKINMVSILAWTHNHPHFKYILSFIYDSLTYQMSILPLIVILFGKFHLIREFYFYLLCTVLIGFGFYYFFPTIAPASIIHSPYFLSEQMDTGLKFNQIHHHMIPTTNEGGLIALPSFHTIWAVLCVNLVREWPIICMLLLLNNILLIASCVLLGWHYVIDIIGGFIVLSISYFLLTIWTKNTKIRKS</sequence>
<protein>
    <recommendedName>
        <fullName evidence="2">Inositolphosphotransferase Aur1/Ipt1 domain-containing protein</fullName>
    </recommendedName>
</protein>
<accession>A0A378LTQ2</accession>
<keyword evidence="1" id="KW-0812">Transmembrane</keyword>
<keyword evidence="1" id="KW-1133">Transmembrane helix</keyword>
<evidence type="ECO:0000259" key="2">
    <source>
        <dbReference type="Pfam" id="PF14378"/>
    </source>
</evidence>
<dbReference type="GO" id="GO:0016020">
    <property type="term" value="C:membrane"/>
    <property type="evidence" value="ECO:0007669"/>
    <property type="project" value="UniProtKB-SubCell"/>
</dbReference>